<dbReference type="CDD" id="cd05799">
    <property type="entry name" value="PGM2"/>
    <property type="match status" value="1"/>
</dbReference>
<dbReference type="GO" id="GO:0008973">
    <property type="term" value="F:phosphopentomutase activity"/>
    <property type="evidence" value="ECO:0007669"/>
    <property type="project" value="TreeGrafter"/>
</dbReference>
<reference evidence="11 12" key="1">
    <citation type="submission" date="2016-10" db="EMBL/GenBank/DDBJ databases">
        <title>Flavobacterium gilvum sp. nov., isolated from stream water.</title>
        <authorList>
            <person name="Shin S.-K."/>
            <person name="Cho Y.-J."/>
            <person name="Yi H."/>
        </authorList>
    </citation>
    <scope>NUCLEOTIDE SEQUENCE [LARGE SCALE GENOMIC DNA]</scope>
    <source>
        <strain evidence="11 12">EM1308</strain>
    </source>
</reference>
<dbReference type="Pfam" id="PF02879">
    <property type="entry name" value="PGM_PMM_II"/>
    <property type="match status" value="1"/>
</dbReference>
<dbReference type="AlphaFoldDB" id="A0AAC9N7U4"/>
<evidence type="ECO:0000256" key="2">
    <source>
        <dbReference type="ARBA" id="ARBA00010231"/>
    </source>
</evidence>
<evidence type="ECO:0000313" key="12">
    <source>
        <dbReference type="Proteomes" id="UP000175968"/>
    </source>
</evidence>
<feature type="domain" description="Alpha-D-phosphohexomutase alpha/beta/alpha" evidence="8">
    <location>
        <begin position="47"/>
        <end position="183"/>
    </location>
</feature>
<evidence type="ECO:0000256" key="6">
    <source>
        <dbReference type="ARBA" id="ARBA00023235"/>
    </source>
</evidence>
<dbReference type="Proteomes" id="UP000175968">
    <property type="component" value="Chromosome"/>
</dbReference>
<feature type="domain" description="Alpha-D-phosphohexomutase alpha/beta/alpha" evidence="9">
    <location>
        <begin position="213"/>
        <end position="313"/>
    </location>
</feature>
<dbReference type="InterPro" id="IPR005844">
    <property type="entry name" value="A-D-PHexomutase_a/b/a-I"/>
</dbReference>
<dbReference type="Gene3D" id="3.40.120.10">
    <property type="entry name" value="Alpha-D-Glucose-1,6-Bisphosphate, subunit A, domain 3"/>
    <property type="match status" value="3"/>
</dbReference>
<evidence type="ECO:0000259" key="10">
    <source>
        <dbReference type="Pfam" id="PF02880"/>
    </source>
</evidence>
<comment type="cofactor">
    <cofactor evidence="1">
        <name>Mg(2+)</name>
        <dbReference type="ChEBI" id="CHEBI:18420"/>
    </cofactor>
</comment>
<proteinExistence type="inferred from homology"/>
<evidence type="ECO:0000256" key="3">
    <source>
        <dbReference type="ARBA" id="ARBA00022553"/>
    </source>
</evidence>
<dbReference type="InterPro" id="IPR016055">
    <property type="entry name" value="A-D-PHexomutase_a/b/a-I/II/III"/>
</dbReference>
<dbReference type="GO" id="GO:0000287">
    <property type="term" value="F:magnesium ion binding"/>
    <property type="evidence" value="ECO:0007669"/>
    <property type="project" value="InterPro"/>
</dbReference>
<organism evidence="11 12">
    <name type="scientific">Flavobacterium gilvum</name>
    <dbReference type="NCBI Taxonomy" id="1492737"/>
    <lineage>
        <taxon>Bacteria</taxon>
        <taxon>Pseudomonadati</taxon>
        <taxon>Bacteroidota</taxon>
        <taxon>Flavobacteriia</taxon>
        <taxon>Flavobacteriales</taxon>
        <taxon>Flavobacteriaceae</taxon>
        <taxon>Flavobacterium</taxon>
    </lineage>
</organism>
<dbReference type="InterPro" id="IPR005845">
    <property type="entry name" value="A-D-PHexomutase_a/b/a-II"/>
</dbReference>
<keyword evidence="5 7" id="KW-0460">Magnesium</keyword>
<dbReference type="RefSeq" id="WP_035633204.1">
    <property type="nucleotide sequence ID" value="NZ_CP017479.1"/>
</dbReference>
<evidence type="ECO:0000259" key="9">
    <source>
        <dbReference type="Pfam" id="PF02879"/>
    </source>
</evidence>
<dbReference type="Gene3D" id="3.30.310.50">
    <property type="entry name" value="Alpha-D-phosphohexomutase, C-terminal domain"/>
    <property type="match status" value="1"/>
</dbReference>
<feature type="domain" description="Alpha-D-phosphohexomutase alpha/beta/alpha" evidence="10">
    <location>
        <begin position="322"/>
        <end position="441"/>
    </location>
</feature>
<keyword evidence="4 7" id="KW-0479">Metal-binding</keyword>
<dbReference type="InterPro" id="IPR036900">
    <property type="entry name" value="A-D-PHexomutase_C_sf"/>
</dbReference>
<dbReference type="KEGG" id="fgl:EM308_17560"/>
<dbReference type="PANTHER" id="PTHR45745:SF1">
    <property type="entry name" value="PHOSPHOGLUCOMUTASE 2B-RELATED"/>
    <property type="match status" value="1"/>
</dbReference>
<gene>
    <name evidence="11" type="ORF">EM308_17560</name>
</gene>
<dbReference type="InterPro" id="IPR016066">
    <property type="entry name" value="A-D-PHexomutase_CS"/>
</dbReference>
<sequence length="575" mass="63293">MYIAQNILDAVNEWLTPSFDNETQVAIKELMTTSPKELEDSFYKNLEFGTGGMRGVMGVGNNRINKYTLGKNTQGLSNYMKSVFPGQNLKVVIAYDCRHNSQTLAKVVADVFSANGIQVYLFSDLRPTPELSFALKYLGCQCGIVLTASHNPPEYNGYKVYWEDGGQIVPPQDGEIIQAIESLNYDQINFSANENLIQYIDTEIDEAFAKSSVENASFNTSAAAKDNLNIVFTSLHGTSIMSVPGTLEKAGYKNVNIVPEQAKPDGNFPTVKSPNPEEPEALTMALALADKLNADIVVGTDPDCDRLGVAVRNNEGKMILLNGNQTMILMTAFLLEQWKKAGKINGKQFVGSTIVSTPMILELATAYGVECKVGLTGFKWIAKMIKDFPELQFIGGGEESFGFMVGDAVRDKDAVAATLLICEIAAQAKAKGSSVYNTLLQYYVDFGFYKEHLISLTKKGKEGLAEINQMMVSLRENPLKEINGQRVVMVEDYKSSIAKNLFTNGEETMAVPKSDVLIYYTEDGSKICARPSGTEPKIKFYISVKTELDSVANFTKVEQELDEKIKNIIAAMQLN</sequence>
<comment type="similarity">
    <text evidence="2 7">Belongs to the phosphohexose mutase family.</text>
</comment>
<keyword evidence="12" id="KW-1185">Reference proteome</keyword>
<dbReference type="EMBL" id="CP017479">
    <property type="protein sequence ID" value="AOW11143.1"/>
    <property type="molecule type" value="Genomic_DNA"/>
</dbReference>
<evidence type="ECO:0000259" key="8">
    <source>
        <dbReference type="Pfam" id="PF02878"/>
    </source>
</evidence>
<dbReference type="GO" id="GO:0006166">
    <property type="term" value="P:purine ribonucleoside salvage"/>
    <property type="evidence" value="ECO:0007669"/>
    <property type="project" value="TreeGrafter"/>
</dbReference>
<evidence type="ECO:0000313" key="11">
    <source>
        <dbReference type="EMBL" id="AOW11143.1"/>
    </source>
</evidence>
<dbReference type="Pfam" id="PF02878">
    <property type="entry name" value="PGM_PMM_I"/>
    <property type="match status" value="1"/>
</dbReference>
<evidence type="ECO:0000256" key="5">
    <source>
        <dbReference type="ARBA" id="ARBA00022842"/>
    </source>
</evidence>
<evidence type="ECO:0000256" key="1">
    <source>
        <dbReference type="ARBA" id="ARBA00001946"/>
    </source>
</evidence>
<dbReference type="PANTHER" id="PTHR45745">
    <property type="entry name" value="PHOSPHOMANNOMUTASE 45A"/>
    <property type="match status" value="1"/>
</dbReference>
<evidence type="ECO:0000256" key="7">
    <source>
        <dbReference type="RuleBase" id="RU004326"/>
    </source>
</evidence>
<name>A0AAC9N7U4_9FLAO</name>
<dbReference type="PROSITE" id="PS00710">
    <property type="entry name" value="PGM_PMM"/>
    <property type="match status" value="1"/>
</dbReference>
<keyword evidence="6" id="KW-0413">Isomerase</keyword>
<protein>
    <submittedName>
        <fullName evidence="11">Phosphoglucomutase</fullName>
    </submittedName>
</protein>
<accession>A0AAC9N7U4</accession>
<dbReference type="Pfam" id="PF02880">
    <property type="entry name" value="PGM_PMM_III"/>
    <property type="match status" value="1"/>
</dbReference>
<dbReference type="InterPro" id="IPR005846">
    <property type="entry name" value="A-D-PHexomutase_a/b/a-III"/>
</dbReference>
<evidence type="ECO:0000256" key="4">
    <source>
        <dbReference type="ARBA" id="ARBA00022723"/>
    </source>
</evidence>
<keyword evidence="3" id="KW-0597">Phosphoprotein</keyword>
<dbReference type="SUPFAM" id="SSF53738">
    <property type="entry name" value="Phosphoglucomutase, first 3 domains"/>
    <property type="match status" value="3"/>
</dbReference>
<dbReference type="SUPFAM" id="SSF55957">
    <property type="entry name" value="Phosphoglucomutase, C-terminal domain"/>
    <property type="match status" value="1"/>
</dbReference>
<dbReference type="GO" id="GO:0005975">
    <property type="term" value="P:carbohydrate metabolic process"/>
    <property type="evidence" value="ECO:0007669"/>
    <property type="project" value="InterPro"/>
</dbReference>